<organism evidence="2 3">
    <name type="scientific">Kitasatospora nipponensis</name>
    <dbReference type="NCBI Taxonomy" id="258049"/>
    <lineage>
        <taxon>Bacteria</taxon>
        <taxon>Bacillati</taxon>
        <taxon>Actinomycetota</taxon>
        <taxon>Actinomycetes</taxon>
        <taxon>Kitasatosporales</taxon>
        <taxon>Streptomycetaceae</taxon>
        <taxon>Kitasatospora</taxon>
    </lineage>
</organism>
<protein>
    <recommendedName>
        <fullName evidence="4">DoxX-like protein</fullName>
    </recommendedName>
</protein>
<evidence type="ECO:0008006" key="4">
    <source>
        <dbReference type="Google" id="ProtNLM"/>
    </source>
</evidence>
<evidence type="ECO:0000313" key="2">
    <source>
        <dbReference type="EMBL" id="GAA1227318.1"/>
    </source>
</evidence>
<gene>
    <name evidence="2" type="ORF">GCM10009665_17290</name>
</gene>
<keyword evidence="3" id="KW-1185">Reference proteome</keyword>
<dbReference type="RefSeq" id="WP_344440660.1">
    <property type="nucleotide sequence ID" value="NZ_BAAALF010000019.1"/>
</dbReference>
<sequence>MTTAIWVLTILLVAEFVMAPINLWTGRTMPLFTGFTGYPPSVATRVFAPVKLLGAVLSTVGLFVPVAGVVGAAILTAVCALYLVRLAQPGRRSGSGIGAFLLFGSWALGVLILDAVRSAHAL</sequence>
<keyword evidence="1" id="KW-0472">Membrane</keyword>
<dbReference type="EMBL" id="BAAALF010000019">
    <property type="protein sequence ID" value="GAA1227318.1"/>
    <property type="molecule type" value="Genomic_DNA"/>
</dbReference>
<dbReference type="Proteomes" id="UP001500037">
    <property type="component" value="Unassembled WGS sequence"/>
</dbReference>
<comment type="caution">
    <text evidence="2">The sequence shown here is derived from an EMBL/GenBank/DDBJ whole genome shotgun (WGS) entry which is preliminary data.</text>
</comment>
<feature type="transmembrane region" description="Helical" evidence="1">
    <location>
        <begin position="96"/>
        <end position="116"/>
    </location>
</feature>
<evidence type="ECO:0000313" key="3">
    <source>
        <dbReference type="Proteomes" id="UP001500037"/>
    </source>
</evidence>
<name>A0ABN1W3F9_9ACTN</name>
<evidence type="ECO:0000256" key="1">
    <source>
        <dbReference type="SAM" id="Phobius"/>
    </source>
</evidence>
<proteinExistence type="predicted"/>
<keyword evidence="1" id="KW-1133">Transmembrane helix</keyword>
<feature type="transmembrane region" description="Helical" evidence="1">
    <location>
        <begin position="62"/>
        <end position="84"/>
    </location>
</feature>
<accession>A0ABN1W3F9</accession>
<keyword evidence="1" id="KW-0812">Transmembrane</keyword>
<reference evidence="2 3" key="1">
    <citation type="journal article" date="2019" name="Int. J. Syst. Evol. Microbiol.">
        <title>The Global Catalogue of Microorganisms (GCM) 10K type strain sequencing project: providing services to taxonomists for standard genome sequencing and annotation.</title>
        <authorList>
            <consortium name="The Broad Institute Genomics Platform"/>
            <consortium name="The Broad Institute Genome Sequencing Center for Infectious Disease"/>
            <person name="Wu L."/>
            <person name="Ma J."/>
        </authorList>
    </citation>
    <scope>NUCLEOTIDE SEQUENCE [LARGE SCALE GENOMIC DNA]</scope>
    <source>
        <strain evidence="2 3">JCM 13004</strain>
    </source>
</reference>